<keyword evidence="8 10" id="KW-0472">Membrane</keyword>
<comment type="caution">
    <text evidence="11">The sequence shown here is derived from an EMBL/GenBank/DDBJ whole genome shotgun (WGS) entry which is preliminary data.</text>
</comment>
<dbReference type="RefSeq" id="WP_379788159.1">
    <property type="nucleotide sequence ID" value="NZ_JBHSHL010000022.1"/>
</dbReference>
<feature type="transmembrane region" description="Helical" evidence="10">
    <location>
        <begin position="20"/>
        <end position="37"/>
    </location>
</feature>
<keyword evidence="9 10" id="KW-0170">Cobalt</keyword>
<name>A0ABV9QLJ9_9FIRM</name>
<sequence length="110" mass="11753">MLFPIIRKKGVINLKKSNNLILIGLVIVLAVVPLITMKGAEFGGADGQAEGVIEEINPDYEPWFEPFMEPASGEIESLLFALQAAIGAGIIGYGIGTLKGKRDAQKGNKK</sequence>
<reference evidence="12" key="1">
    <citation type="journal article" date="2019" name="Int. J. Syst. Evol. Microbiol.">
        <title>The Global Catalogue of Microorganisms (GCM) 10K type strain sequencing project: providing services to taxonomists for standard genome sequencing and annotation.</title>
        <authorList>
            <consortium name="The Broad Institute Genomics Platform"/>
            <consortium name="The Broad Institute Genome Sequencing Center for Infectious Disease"/>
            <person name="Wu L."/>
            <person name="Ma J."/>
        </authorList>
    </citation>
    <scope>NUCLEOTIDE SEQUENCE [LARGE SCALE GENOMIC DNA]</scope>
    <source>
        <strain evidence="12">CCUG 46385</strain>
    </source>
</reference>
<accession>A0ABV9QLJ9</accession>
<dbReference type="NCBIfam" id="TIGR01165">
    <property type="entry name" value="cbiN"/>
    <property type="match status" value="1"/>
</dbReference>
<evidence type="ECO:0000313" key="11">
    <source>
        <dbReference type="EMBL" id="MFC4804645.1"/>
    </source>
</evidence>
<evidence type="ECO:0000256" key="3">
    <source>
        <dbReference type="ARBA" id="ARBA00022475"/>
    </source>
</evidence>
<feature type="transmembrane region" description="Helical" evidence="10">
    <location>
        <begin position="77"/>
        <end position="96"/>
    </location>
</feature>
<keyword evidence="4 10" id="KW-0169">Cobalamin biosynthesis</keyword>
<dbReference type="NCBIfam" id="NF002780">
    <property type="entry name" value="PRK02898.1"/>
    <property type="match status" value="1"/>
</dbReference>
<keyword evidence="12" id="KW-1185">Reference proteome</keyword>
<comment type="subcellular location">
    <subcellularLocation>
        <location evidence="10">Cell membrane</location>
        <topology evidence="10">Multi-pass membrane protein</topology>
    </subcellularLocation>
</comment>
<evidence type="ECO:0000256" key="7">
    <source>
        <dbReference type="ARBA" id="ARBA00023065"/>
    </source>
</evidence>
<keyword evidence="6 10" id="KW-1133">Transmembrane helix</keyword>
<evidence type="ECO:0000256" key="2">
    <source>
        <dbReference type="ARBA" id="ARBA00022448"/>
    </source>
</evidence>
<keyword evidence="3 10" id="KW-1003">Cell membrane</keyword>
<proteinExistence type="inferred from homology"/>
<gene>
    <name evidence="10" type="primary">cbiN</name>
    <name evidence="11" type="ORF">ACFO4R_06065</name>
</gene>
<evidence type="ECO:0000256" key="4">
    <source>
        <dbReference type="ARBA" id="ARBA00022573"/>
    </source>
</evidence>
<comment type="pathway">
    <text evidence="10">Cofactor biosynthesis; adenosylcobalamin biosynthesis.</text>
</comment>
<keyword evidence="7 10" id="KW-0406">Ion transport</keyword>
<dbReference type="EMBL" id="JBHSHL010000022">
    <property type="protein sequence ID" value="MFC4804645.1"/>
    <property type="molecule type" value="Genomic_DNA"/>
</dbReference>
<evidence type="ECO:0000256" key="8">
    <source>
        <dbReference type="ARBA" id="ARBA00023136"/>
    </source>
</evidence>
<dbReference type="HAMAP" id="MF_00330">
    <property type="entry name" value="CbiN"/>
    <property type="match status" value="1"/>
</dbReference>
<keyword evidence="1 10" id="KW-0171">Cobalt transport</keyword>
<evidence type="ECO:0000256" key="10">
    <source>
        <dbReference type="HAMAP-Rule" id="MF_00330"/>
    </source>
</evidence>
<keyword evidence="5 10" id="KW-0812">Transmembrane</keyword>
<evidence type="ECO:0000256" key="9">
    <source>
        <dbReference type="ARBA" id="ARBA00023285"/>
    </source>
</evidence>
<dbReference type="PANTHER" id="PTHR38662:SF1">
    <property type="entry name" value="COBALT TRANSPORT PROTEIN CBIN"/>
    <property type="match status" value="1"/>
</dbReference>
<dbReference type="Proteomes" id="UP001595916">
    <property type="component" value="Unassembled WGS sequence"/>
</dbReference>
<protein>
    <recommendedName>
        <fullName evidence="10">Cobalt transport protein CbiN</fullName>
    </recommendedName>
    <alternativeName>
        <fullName evidence="10">Energy-coupling factor transporter probable substrate-capture protein CbiN</fullName>
        <shortName evidence="10">ECF transporter S component CbiN</shortName>
    </alternativeName>
</protein>
<evidence type="ECO:0000256" key="1">
    <source>
        <dbReference type="ARBA" id="ARBA00022426"/>
    </source>
</evidence>
<evidence type="ECO:0000256" key="6">
    <source>
        <dbReference type="ARBA" id="ARBA00022989"/>
    </source>
</evidence>
<keyword evidence="2 10" id="KW-0813">Transport</keyword>
<comment type="similarity">
    <text evidence="10">Belongs to the CbiN family.</text>
</comment>
<dbReference type="InterPro" id="IPR003705">
    <property type="entry name" value="CbiN"/>
</dbReference>
<organism evidence="11 12">
    <name type="scientific">Filifactor villosus</name>
    <dbReference type="NCBI Taxonomy" id="29374"/>
    <lineage>
        <taxon>Bacteria</taxon>
        <taxon>Bacillati</taxon>
        <taxon>Bacillota</taxon>
        <taxon>Clostridia</taxon>
        <taxon>Peptostreptococcales</taxon>
        <taxon>Filifactoraceae</taxon>
        <taxon>Filifactor</taxon>
    </lineage>
</organism>
<dbReference type="PANTHER" id="PTHR38662">
    <property type="entry name" value="COBALT TRANSPORT PROTEIN CBIN"/>
    <property type="match status" value="1"/>
</dbReference>
<comment type="subunit">
    <text evidence="10">Forms an energy-coupling factor (ECF) transporter complex composed of an ATP-binding protein (A component, CbiO), a transmembrane protein (T component, CbiQ) and 2 possible substrate-capture proteins (S components, CbiM and CbiN) of unknown stoichimetry.</text>
</comment>
<comment type="function">
    <text evidence="10">Part of the energy-coupling factor (ECF) transporter complex CbiMNOQ involved in cobalt import.</text>
</comment>
<evidence type="ECO:0000313" key="12">
    <source>
        <dbReference type="Proteomes" id="UP001595916"/>
    </source>
</evidence>
<evidence type="ECO:0000256" key="5">
    <source>
        <dbReference type="ARBA" id="ARBA00022692"/>
    </source>
</evidence>
<dbReference type="Pfam" id="PF02553">
    <property type="entry name" value="CbiN"/>
    <property type="match status" value="1"/>
</dbReference>